<keyword evidence="2" id="KW-0812">Transmembrane</keyword>
<feature type="transmembrane region" description="Helical" evidence="2">
    <location>
        <begin position="12"/>
        <end position="33"/>
    </location>
</feature>
<name>A0ABV7CEL7_9VIBR</name>
<organism evidence="3 4">
    <name type="scientific">Vibrio zhugei</name>
    <dbReference type="NCBI Taxonomy" id="2479546"/>
    <lineage>
        <taxon>Bacteria</taxon>
        <taxon>Pseudomonadati</taxon>
        <taxon>Pseudomonadota</taxon>
        <taxon>Gammaproteobacteria</taxon>
        <taxon>Vibrionales</taxon>
        <taxon>Vibrionaceae</taxon>
        <taxon>Vibrio</taxon>
    </lineage>
</organism>
<accession>A0ABV7CEL7</accession>
<feature type="region of interest" description="Disordered" evidence="1">
    <location>
        <begin position="64"/>
        <end position="203"/>
    </location>
</feature>
<dbReference type="RefSeq" id="WP_123016293.1">
    <property type="nucleotide sequence ID" value="NZ_AP024911.1"/>
</dbReference>
<evidence type="ECO:0000256" key="1">
    <source>
        <dbReference type="SAM" id="MobiDB-lite"/>
    </source>
</evidence>
<dbReference type="Proteomes" id="UP001595384">
    <property type="component" value="Unassembled WGS sequence"/>
</dbReference>
<proteinExistence type="predicted"/>
<keyword evidence="2" id="KW-0472">Membrane</keyword>
<dbReference type="InterPro" id="IPR014161">
    <property type="entry name" value="Tol-Pal_TolA"/>
</dbReference>
<dbReference type="EMBL" id="JBHRSE010000119">
    <property type="protein sequence ID" value="MFC3025459.1"/>
    <property type="molecule type" value="Genomic_DNA"/>
</dbReference>
<protein>
    <submittedName>
        <fullName evidence="3">Cell envelope integrity protein TolA</fullName>
    </submittedName>
</protein>
<sequence>MRSKNQEKPQFTAPVIISIALHAVLIGALVWSADFNLEKPKPKSSGKMVEAVVVDPNLIHQQAEKIRQQRAEAAQKEQARKARLDKMRREADELAKKRKAEEESIRKLKEQQALEAKKAREAEKARQERAAQEKKAAAEKARQEKERAAKAEAKRKAEAAAAKAKAEKEAKARAEREKAEKAKQAAAAAKAKQERLAKEKAAKEKAAKEAAAKAKAKAQQQKQLEDIFNGLKNESSENSAAQAKHVASESDRWGAIYQQLIQKNLLLDDNFKGKDCKVNLRLIPTGTGAILKNITVEGGDSRLCRATRAAVAKVGTFPLPKNDPAVVEKLRNINLTVAPE</sequence>
<reference evidence="4" key="1">
    <citation type="journal article" date="2019" name="Int. J. Syst. Evol. Microbiol.">
        <title>The Global Catalogue of Microorganisms (GCM) 10K type strain sequencing project: providing services to taxonomists for standard genome sequencing and annotation.</title>
        <authorList>
            <consortium name="The Broad Institute Genomics Platform"/>
            <consortium name="The Broad Institute Genome Sequencing Center for Infectious Disease"/>
            <person name="Wu L."/>
            <person name="Ma J."/>
        </authorList>
    </citation>
    <scope>NUCLEOTIDE SEQUENCE [LARGE SCALE GENOMIC DNA]</scope>
    <source>
        <strain evidence="4">KCTC 62784</strain>
    </source>
</reference>
<dbReference type="SUPFAM" id="SSF74653">
    <property type="entry name" value="TolA/TonB C-terminal domain"/>
    <property type="match status" value="1"/>
</dbReference>
<gene>
    <name evidence="3" type="primary">tolA</name>
    <name evidence="3" type="ORF">ACFODT_16785</name>
</gene>
<dbReference type="Gene3D" id="3.30.1150.10">
    <property type="match status" value="1"/>
</dbReference>
<evidence type="ECO:0000313" key="3">
    <source>
        <dbReference type="EMBL" id="MFC3025459.1"/>
    </source>
</evidence>
<dbReference type="NCBIfam" id="TIGR02794">
    <property type="entry name" value="tolA_full"/>
    <property type="match status" value="1"/>
</dbReference>
<evidence type="ECO:0000256" key="2">
    <source>
        <dbReference type="SAM" id="Phobius"/>
    </source>
</evidence>
<keyword evidence="4" id="KW-1185">Reference proteome</keyword>
<dbReference type="Pfam" id="PF06519">
    <property type="entry name" value="TolA"/>
    <property type="match status" value="1"/>
</dbReference>
<keyword evidence="2" id="KW-1133">Transmembrane helix</keyword>
<feature type="compositionally biased region" description="Basic and acidic residues" evidence="1">
    <location>
        <begin position="64"/>
        <end position="183"/>
    </location>
</feature>
<feature type="compositionally biased region" description="Basic and acidic residues" evidence="1">
    <location>
        <begin position="191"/>
        <end position="203"/>
    </location>
</feature>
<evidence type="ECO:0000313" key="4">
    <source>
        <dbReference type="Proteomes" id="UP001595384"/>
    </source>
</evidence>
<comment type="caution">
    <text evidence="3">The sequence shown here is derived from an EMBL/GenBank/DDBJ whole genome shotgun (WGS) entry which is preliminary data.</text>
</comment>